<evidence type="ECO:0000256" key="1">
    <source>
        <dbReference type="SAM" id="MobiDB-lite"/>
    </source>
</evidence>
<feature type="region of interest" description="Disordered" evidence="1">
    <location>
        <begin position="88"/>
        <end position="155"/>
    </location>
</feature>
<organism evidence="2 3">
    <name type="scientific">Rhizophagus irregularis</name>
    <dbReference type="NCBI Taxonomy" id="588596"/>
    <lineage>
        <taxon>Eukaryota</taxon>
        <taxon>Fungi</taxon>
        <taxon>Fungi incertae sedis</taxon>
        <taxon>Mucoromycota</taxon>
        <taxon>Glomeromycotina</taxon>
        <taxon>Glomeromycetes</taxon>
        <taxon>Glomerales</taxon>
        <taxon>Glomeraceae</taxon>
        <taxon>Rhizophagus</taxon>
    </lineage>
</organism>
<keyword evidence="3" id="KW-1185">Reference proteome</keyword>
<dbReference type="EMBL" id="LLXI01003102">
    <property type="protein sequence ID" value="PKY58625.1"/>
    <property type="molecule type" value="Genomic_DNA"/>
</dbReference>
<dbReference type="Proteomes" id="UP000234323">
    <property type="component" value="Unassembled WGS sequence"/>
</dbReference>
<accession>A0A2I1HIA5</accession>
<gene>
    <name evidence="2" type="ORF">RhiirA4_429847</name>
</gene>
<feature type="compositionally biased region" description="Basic residues" evidence="1">
    <location>
        <begin position="88"/>
        <end position="99"/>
    </location>
</feature>
<dbReference type="AlphaFoldDB" id="A0A2I1HIA5"/>
<evidence type="ECO:0000313" key="2">
    <source>
        <dbReference type="EMBL" id="PKY58625.1"/>
    </source>
</evidence>
<reference evidence="2 3" key="1">
    <citation type="submission" date="2015-10" db="EMBL/GenBank/DDBJ databases">
        <title>Genome analyses suggest a sexual origin of heterokaryosis in a supposedly ancient asexual fungus.</title>
        <authorList>
            <person name="Ropars J."/>
            <person name="Sedzielewska K."/>
            <person name="Noel J."/>
            <person name="Charron P."/>
            <person name="Farinelli L."/>
            <person name="Marton T."/>
            <person name="Kruger M."/>
            <person name="Pelin A."/>
            <person name="Brachmann A."/>
            <person name="Corradi N."/>
        </authorList>
    </citation>
    <scope>NUCLEOTIDE SEQUENCE [LARGE SCALE GENOMIC DNA]</scope>
    <source>
        <strain evidence="2 3">A4</strain>
    </source>
</reference>
<comment type="caution">
    <text evidence="2">The sequence shown here is derived from an EMBL/GenBank/DDBJ whole genome shotgun (WGS) entry which is preliminary data.</text>
</comment>
<evidence type="ECO:0000313" key="3">
    <source>
        <dbReference type="Proteomes" id="UP000234323"/>
    </source>
</evidence>
<sequence>MVTQSEYILKMKPIMSRRMLWSQDHMILYAERQKNKCREIMVTQSEYMLKMKLIVTSKGRRKLVGYFENWETTLKALDSLPVTLPSARKLKAKNTLSKKKSVDTGKASGSNQPKKKDKVPFSSQDKKNNNQLKAPPAQKKTKKCSNSKDQDVFIT</sequence>
<protein>
    <submittedName>
        <fullName evidence="2">Uncharacterized protein</fullName>
    </submittedName>
</protein>
<proteinExistence type="predicted"/>
<feature type="compositionally biased region" description="Basic and acidic residues" evidence="1">
    <location>
        <begin position="146"/>
        <end position="155"/>
    </location>
</feature>
<dbReference type="VEuPathDB" id="FungiDB:RhiirA1_484245"/>
<name>A0A2I1HIA5_9GLOM</name>